<organism evidence="1 2">
    <name type="scientific">Toxocara canis</name>
    <name type="common">Canine roundworm</name>
    <dbReference type="NCBI Taxonomy" id="6265"/>
    <lineage>
        <taxon>Eukaryota</taxon>
        <taxon>Metazoa</taxon>
        <taxon>Ecdysozoa</taxon>
        <taxon>Nematoda</taxon>
        <taxon>Chromadorea</taxon>
        <taxon>Rhabditida</taxon>
        <taxon>Spirurina</taxon>
        <taxon>Ascaridomorpha</taxon>
        <taxon>Ascaridoidea</taxon>
        <taxon>Toxocaridae</taxon>
        <taxon>Toxocara</taxon>
    </lineage>
</organism>
<name>A0A0B2VAQ7_TOXCA</name>
<evidence type="ECO:0000313" key="2">
    <source>
        <dbReference type="Proteomes" id="UP000031036"/>
    </source>
</evidence>
<dbReference type="EMBL" id="JPKZ01002174">
    <property type="protein sequence ID" value="KHN78070.1"/>
    <property type="molecule type" value="Genomic_DNA"/>
</dbReference>
<evidence type="ECO:0000313" key="1">
    <source>
        <dbReference type="EMBL" id="KHN78070.1"/>
    </source>
</evidence>
<sequence>MFFLDEDEPNIAVDESCSVLYGTDGEHRVEDDFNNLIAMRQDSLQSMDIMYGDIAPQYAVTLPVDIPSKGLYRSNEQVDVVSLRNSSLHVDDGDDTDNKMLQSHQQGDIFRKMRLHALSIRAPDDPEILFGERPWIRNFYGHAMIPTDSVQPQRNGVVTTVVDSDR</sequence>
<reference evidence="1 2" key="1">
    <citation type="submission" date="2014-11" db="EMBL/GenBank/DDBJ databases">
        <title>Genetic blueprint of the zoonotic pathogen Toxocara canis.</title>
        <authorList>
            <person name="Zhu X.-Q."/>
            <person name="Korhonen P.K."/>
            <person name="Cai H."/>
            <person name="Young N.D."/>
            <person name="Nejsum P."/>
            <person name="von Samson-Himmelstjerna G."/>
            <person name="Boag P.R."/>
            <person name="Tan P."/>
            <person name="Li Q."/>
            <person name="Min J."/>
            <person name="Yang Y."/>
            <person name="Wang X."/>
            <person name="Fang X."/>
            <person name="Hall R.S."/>
            <person name="Hofmann A."/>
            <person name="Sternberg P.W."/>
            <person name="Jex A.R."/>
            <person name="Gasser R.B."/>
        </authorList>
    </citation>
    <scope>NUCLEOTIDE SEQUENCE [LARGE SCALE GENOMIC DNA]</scope>
    <source>
        <strain evidence="1">PN_DK_2014</strain>
    </source>
</reference>
<proteinExistence type="predicted"/>
<protein>
    <submittedName>
        <fullName evidence="1">Uncharacterized protein</fullName>
    </submittedName>
</protein>
<keyword evidence="2" id="KW-1185">Reference proteome</keyword>
<dbReference type="Proteomes" id="UP000031036">
    <property type="component" value="Unassembled WGS sequence"/>
</dbReference>
<gene>
    <name evidence="1" type="ORF">Tcan_16586</name>
</gene>
<dbReference type="AlphaFoldDB" id="A0A0B2VAQ7"/>
<accession>A0A0B2VAQ7</accession>
<comment type="caution">
    <text evidence="1">The sequence shown here is derived from an EMBL/GenBank/DDBJ whole genome shotgun (WGS) entry which is preliminary data.</text>
</comment>